<dbReference type="SUPFAM" id="SSF52540">
    <property type="entry name" value="P-loop containing nucleoside triphosphate hydrolases"/>
    <property type="match status" value="1"/>
</dbReference>
<dbReference type="InterPro" id="IPR027417">
    <property type="entry name" value="P-loop_NTPase"/>
</dbReference>
<evidence type="ECO:0000313" key="1">
    <source>
        <dbReference type="EMBL" id="OGM00884.1"/>
    </source>
</evidence>
<evidence type="ECO:0000313" key="2">
    <source>
        <dbReference type="Proteomes" id="UP000176988"/>
    </source>
</evidence>
<proteinExistence type="predicted"/>
<dbReference type="EMBL" id="MGFG01000021">
    <property type="protein sequence ID" value="OGM00884.1"/>
    <property type="molecule type" value="Genomic_DNA"/>
</dbReference>
<dbReference type="Proteomes" id="UP000176988">
    <property type="component" value="Unassembled WGS sequence"/>
</dbReference>
<sequence>MTIVALFGPPAAGKSTLIVEAQKLGIPTCDVECLGTTYAERKKKFFKLLKDNHYSYFLVGVADLRRHDFPPSTIKILLLPQSKEYIRHVHERNDDYPHKKGQHELVHYDHFVKERDLYDLVFDEVVSDLTLLKEILRETNCPPEIFPKG</sequence>
<comment type="caution">
    <text evidence="1">The sequence shown here is derived from an EMBL/GenBank/DDBJ whole genome shotgun (WGS) entry which is preliminary data.</text>
</comment>
<reference evidence="1 2" key="1">
    <citation type="journal article" date="2016" name="Nat. Commun.">
        <title>Thousands of microbial genomes shed light on interconnected biogeochemical processes in an aquifer system.</title>
        <authorList>
            <person name="Anantharaman K."/>
            <person name="Brown C.T."/>
            <person name="Hug L.A."/>
            <person name="Sharon I."/>
            <person name="Castelle C.J."/>
            <person name="Probst A.J."/>
            <person name="Thomas B.C."/>
            <person name="Singh A."/>
            <person name="Wilkins M.J."/>
            <person name="Karaoz U."/>
            <person name="Brodie E.L."/>
            <person name="Williams K.H."/>
            <person name="Hubbard S.S."/>
            <person name="Banfield J.F."/>
        </authorList>
    </citation>
    <scope>NUCLEOTIDE SEQUENCE [LARGE SCALE GENOMIC DNA]</scope>
</reference>
<dbReference type="AlphaFoldDB" id="A0A1F7WDI5"/>
<accession>A0A1F7WDI5</accession>
<gene>
    <name evidence="1" type="ORF">A2480_00080</name>
</gene>
<organism evidence="1 2">
    <name type="scientific">Candidatus Uhrbacteria bacterium RIFOXYC2_FULL_47_19</name>
    <dbReference type="NCBI Taxonomy" id="1802424"/>
    <lineage>
        <taxon>Bacteria</taxon>
        <taxon>Candidatus Uhriibacteriota</taxon>
    </lineage>
</organism>
<protein>
    <submittedName>
        <fullName evidence="1">Uncharacterized protein</fullName>
    </submittedName>
</protein>
<name>A0A1F7WDI5_9BACT</name>